<organism evidence="2 3">
    <name type="scientific">Tilletiaria anomala (strain ATCC 24038 / CBS 436.72 / UBC 951)</name>
    <dbReference type="NCBI Taxonomy" id="1037660"/>
    <lineage>
        <taxon>Eukaryota</taxon>
        <taxon>Fungi</taxon>
        <taxon>Dikarya</taxon>
        <taxon>Basidiomycota</taxon>
        <taxon>Ustilaginomycotina</taxon>
        <taxon>Exobasidiomycetes</taxon>
        <taxon>Georgefischeriales</taxon>
        <taxon>Tilletiariaceae</taxon>
        <taxon>Tilletiaria</taxon>
    </lineage>
</organism>
<reference evidence="2 3" key="1">
    <citation type="submission" date="2014-05" db="EMBL/GenBank/DDBJ databases">
        <title>Draft genome sequence of a rare smut relative, Tilletiaria anomala UBC 951.</title>
        <authorList>
            <consortium name="DOE Joint Genome Institute"/>
            <person name="Toome M."/>
            <person name="Kuo A."/>
            <person name="Henrissat B."/>
            <person name="Lipzen A."/>
            <person name="Tritt A."/>
            <person name="Yoshinaga Y."/>
            <person name="Zane M."/>
            <person name="Barry K."/>
            <person name="Grigoriev I.V."/>
            <person name="Spatafora J.W."/>
            <person name="Aimea M.C."/>
        </authorList>
    </citation>
    <scope>NUCLEOTIDE SEQUENCE [LARGE SCALE GENOMIC DNA]</scope>
    <source>
        <strain evidence="2 3">UBC 951</strain>
    </source>
</reference>
<gene>
    <name evidence="2" type="ORF">K437DRAFT_143405</name>
</gene>
<dbReference type="GeneID" id="25261562"/>
<proteinExistence type="predicted"/>
<comment type="caution">
    <text evidence="2">The sequence shown here is derived from an EMBL/GenBank/DDBJ whole genome shotgun (WGS) entry which is preliminary data.</text>
</comment>
<dbReference type="Proteomes" id="UP000027361">
    <property type="component" value="Unassembled WGS sequence"/>
</dbReference>
<feature type="region of interest" description="Disordered" evidence="1">
    <location>
        <begin position="148"/>
        <end position="175"/>
    </location>
</feature>
<dbReference type="AlphaFoldDB" id="A0A066VYQ4"/>
<dbReference type="HOGENOM" id="CLU_1385040_0_0_1"/>
<evidence type="ECO:0000256" key="1">
    <source>
        <dbReference type="SAM" id="MobiDB-lite"/>
    </source>
</evidence>
<protein>
    <submittedName>
        <fullName evidence="2">Uncharacterized protein</fullName>
    </submittedName>
</protein>
<evidence type="ECO:0000313" key="2">
    <source>
        <dbReference type="EMBL" id="KDN43939.1"/>
    </source>
</evidence>
<dbReference type="RefSeq" id="XP_013242560.1">
    <property type="nucleotide sequence ID" value="XM_013387106.1"/>
</dbReference>
<name>A0A066VYQ4_TILAU</name>
<accession>A0A066VYQ4</accession>
<dbReference type="EMBL" id="JMSN01000056">
    <property type="protein sequence ID" value="KDN43939.1"/>
    <property type="molecule type" value="Genomic_DNA"/>
</dbReference>
<keyword evidence="3" id="KW-1185">Reference proteome</keyword>
<evidence type="ECO:0000313" key="3">
    <source>
        <dbReference type="Proteomes" id="UP000027361"/>
    </source>
</evidence>
<sequence>MSARNEEDEGYTLAWPGFKMQSPSGIIIQPPFVPKPFTPSPVRYFNLREIGPFDGLTTWKRIASLDTSLTVNPSAAPRQRDDIFTIVIAENASIDERSVDEFCEETTITGFILGHTTNFEEGSDVRSMWQVASQLAWGLVGNVLPRGSQCNAGPSRPRSGFTLDRGKRSLPPSKLSGSLRLPALLRARAVGERASLA</sequence>
<dbReference type="InParanoid" id="A0A066VYQ4"/>